<accession>A0AAD7SXD1</accession>
<proteinExistence type="predicted"/>
<dbReference type="Proteomes" id="UP001221898">
    <property type="component" value="Unassembled WGS sequence"/>
</dbReference>
<name>A0AAD7SXD1_9TELE</name>
<evidence type="ECO:0000313" key="2">
    <source>
        <dbReference type="Proteomes" id="UP001221898"/>
    </source>
</evidence>
<reference evidence="1" key="1">
    <citation type="journal article" date="2023" name="Science">
        <title>Genome structures resolve the early diversification of teleost fishes.</title>
        <authorList>
            <person name="Parey E."/>
            <person name="Louis A."/>
            <person name="Montfort J."/>
            <person name="Bouchez O."/>
            <person name="Roques C."/>
            <person name="Iampietro C."/>
            <person name="Lluch J."/>
            <person name="Castinel A."/>
            <person name="Donnadieu C."/>
            <person name="Desvignes T."/>
            <person name="Floi Bucao C."/>
            <person name="Jouanno E."/>
            <person name="Wen M."/>
            <person name="Mejri S."/>
            <person name="Dirks R."/>
            <person name="Jansen H."/>
            <person name="Henkel C."/>
            <person name="Chen W.J."/>
            <person name="Zahm M."/>
            <person name="Cabau C."/>
            <person name="Klopp C."/>
            <person name="Thompson A.W."/>
            <person name="Robinson-Rechavi M."/>
            <person name="Braasch I."/>
            <person name="Lecointre G."/>
            <person name="Bobe J."/>
            <person name="Postlethwait J.H."/>
            <person name="Berthelot C."/>
            <person name="Roest Crollius H."/>
            <person name="Guiguen Y."/>
        </authorList>
    </citation>
    <scope>NUCLEOTIDE SEQUENCE</scope>
    <source>
        <strain evidence="1">NC1722</strain>
    </source>
</reference>
<evidence type="ECO:0000313" key="1">
    <source>
        <dbReference type="EMBL" id="KAJ8410043.1"/>
    </source>
</evidence>
<gene>
    <name evidence="1" type="ORF">AAFF_G00210840</name>
</gene>
<sequence length="113" mass="12617">MVHCEDPTLAHSLSPVTVVLMREADVPQATERMCEMELHDNIEWLRSLWQYGQNGSFILFDGPLSSEDMRWLQCRTATGTKAQGLGLVAPCRIGPERCTILTARNTSIDRQGG</sequence>
<protein>
    <submittedName>
        <fullName evidence="1">Uncharacterized protein</fullName>
    </submittedName>
</protein>
<organism evidence="1 2">
    <name type="scientific">Aldrovandia affinis</name>
    <dbReference type="NCBI Taxonomy" id="143900"/>
    <lineage>
        <taxon>Eukaryota</taxon>
        <taxon>Metazoa</taxon>
        <taxon>Chordata</taxon>
        <taxon>Craniata</taxon>
        <taxon>Vertebrata</taxon>
        <taxon>Euteleostomi</taxon>
        <taxon>Actinopterygii</taxon>
        <taxon>Neopterygii</taxon>
        <taxon>Teleostei</taxon>
        <taxon>Notacanthiformes</taxon>
        <taxon>Halosauridae</taxon>
        <taxon>Aldrovandia</taxon>
    </lineage>
</organism>
<dbReference type="AlphaFoldDB" id="A0AAD7SXD1"/>
<keyword evidence="2" id="KW-1185">Reference proteome</keyword>
<dbReference type="EMBL" id="JAINUG010000028">
    <property type="protein sequence ID" value="KAJ8410043.1"/>
    <property type="molecule type" value="Genomic_DNA"/>
</dbReference>
<comment type="caution">
    <text evidence="1">The sequence shown here is derived from an EMBL/GenBank/DDBJ whole genome shotgun (WGS) entry which is preliminary data.</text>
</comment>